<feature type="domain" description="CbbQ/NirQ/NorQ C-terminal" evidence="5">
    <location>
        <begin position="292"/>
        <end position="343"/>
    </location>
</feature>
<reference evidence="6 7" key="1">
    <citation type="submission" date="2020-08" db="EMBL/GenBank/DDBJ databases">
        <title>Dyella sp. G9 isolated from forest soil.</title>
        <authorList>
            <person name="Fu J."/>
            <person name="Qiu L."/>
        </authorList>
    </citation>
    <scope>NUCLEOTIDE SEQUENCE [LARGE SCALE GENOMIC DNA]</scope>
    <source>
        <strain evidence="6 7">G9</strain>
    </source>
</reference>
<dbReference type="SUPFAM" id="SSF52540">
    <property type="entry name" value="P-loop containing nucleoside triphosphate hydrolases"/>
    <property type="match status" value="1"/>
</dbReference>
<evidence type="ECO:0000256" key="3">
    <source>
        <dbReference type="ARBA" id="ARBA00022840"/>
    </source>
</evidence>
<feature type="domain" description="ATPase dynein-related AAA" evidence="4">
    <location>
        <begin position="139"/>
        <end position="260"/>
    </location>
</feature>
<evidence type="ECO:0000256" key="1">
    <source>
        <dbReference type="ARBA" id="ARBA00009417"/>
    </source>
</evidence>
<evidence type="ECO:0000259" key="5">
    <source>
        <dbReference type="Pfam" id="PF08406"/>
    </source>
</evidence>
<evidence type="ECO:0000259" key="4">
    <source>
        <dbReference type="Pfam" id="PF07728"/>
    </source>
</evidence>
<dbReference type="Pfam" id="PF08406">
    <property type="entry name" value="CbbQ_C"/>
    <property type="match status" value="1"/>
</dbReference>
<dbReference type="Gene3D" id="3.40.50.300">
    <property type="entry name" value="P-loop containing nucleotide triphosphate hydrolases"/>
    <property type="match status" value="1"/>
</dbReference>
<proteinExistence type="inferred from homology"/>
<accession>A0A7G8Q4R3</accession>
<dbReference type="RefSeq" id="WP_187057230.1">
    <property type="nucleotide sequence ID" value="NZ_CP060412.1"/>
</dbReference>
<dbReference type="PANTHER" id="PTHR48103">
    <property type="entry name" value="MIDASIN-RELATED"/>
    <property type="match status" value="1"/>
</dbReference>
<dbReference type="KEGG" id="dtl:H8F01_00895"/>
<dbReference type="EMBL" id="CP060412">
    <property type="protein sequence ID" value="QNK01771.1"/>
    <property type="molecule type" value="Genomic_DNA"/>
</dbReference>
<dbReference type="InterPro" id="IPR011704">
    <property type="entry name" value="ATPase_dyneun-rel_AAA"/>
</dbReference>
<dbReference type="GO" id="GO:0000027">
    <property type="term" value="P:ribosomal large subunit assembly"/>
    <property type="evidence" value="ECO:0007669"/>
    <property type="project" value="TreeGrafter"/>
</dbReference>
<dbReference type="Pfam" id="PF07728">
    <property type="entry name" value="AAA_5"/>
    <property type="match status" value="1"/>
</dbReference>
<evidence type="ECO:0000256" key="2">
    <source>
        <dbReference type="ARBA" id="ARBA00022741"/>
    </source>
</evidence>
<dbReference type="PANTHER" id="PTHR48103:SF2">
    <property type="entry name" value="MIDASIN"/>
    <property type="match status" value="1"/>
</dbReference>
<dbReference type="Proteomes" id="UP000515873">
    <property type="component" value="Chromosome"/>
</dbReference>
<evidence type="ECO:0000313" key="6">
    <source>
        <dbReference type="EMBL" id="QNK01771.1"/>
    </source>
</evidence>
<organism evidence="6 7">
    <name type="scientific">Dyella telluris</name>
    <dbReference type="NCBI Taxonomy" id="2763498"/>
    <lineage>
        <taxon>Bacteria</taxon>
        <taxon>Pseudomonadati</taxon>
        <taxon>Pseudomonadota</taxon>
        <taxon>Gammaproteobacteria</taxon>
        <taxon>Lysobacterales</taxon>
        <taxon>Rhodanobacteraceae</taxon>
        <taxon>Dyella</taxon>
    </lineage>
</organism>
<dbReference type="AlphaFoldDB" id="A0A7G8Q4R3"/>
<keyword evidence="2" id="KW-0547">Nucleotide-binding</keyword>
<name>A0A7G8Q4R3_9GAMM</name>
<keyword evidence="7" id="KW-1185">Reference proteome</keyword>
<sequence>MAAITCQECGATTHAIAVHLSKDHPEMTLEAYKEKYPLAPTLSPEAQAQIDMKKGAAAKSVTVAPTTAGPEKKTGALHELFGFPATAKAAMNALGEAIKVSLCHRPEIEAHVPDADSKYVFDIADTKTVMMALEMNIPILMWGHSGVGKSSLFEECAARTGRGYLRVQHTANTEEADIEGQWRVKNGEMVWEDGPLPFAMEHGLIYNADEYDFASPMVCSIYQAVLEGKPLRIKAANKVVKPHPDFRFVATGNTNGSGDESGLYAGTQIQNAANYERFGIVMKKDYMEEKQEIALLMGKTTVAKEVAQKLVEFAKMMRNSFDRREVTNPLSPRSLQFAARLGLARSDYKYGITCAYINRLPPQSAAFATSVMQRMFG</sequence>
<dbReference type="InterPro" id="IPR027417">
    <property type="entry name" value="P-loop_NTPase"/>
</dbReference>
<dbReference type="GO" id="GO:0030687">
    <property type="term" value="C:preribosome, large subunit precursor"/>
    <property type="evidence" value="ECO:0007669"/>
    <property type="project" value="TreeGrafter"/>
</dbReference>
<gene>
    <name evidence="6" type="ORF">H8F01_00895</name>
</gene>
<comment type="similarity">
    <text evidence="1">Belongs to the CbbQ/NirQ/NorQ/GpvN family.</text>
</comment>
<keyword evidence="3" id="KW-0067">ATP-binding</keyword>
<protein>
    <submittedName>
        <fullName evidence="6">AAA family ATPase</fullName>
    </submittedName>
</protein>
<dbReference type="InterPro" id="IPR013615">
    <property type="entry name" value="CbbQ_C"/>
</dbReference>
<evidence type="ECO:0000313" key="7">
    <source>
        <dbReference type="Proteomes" id="UP000515873"/>
    </source>
</evidence>
<dbReference type="GO" id="GO:0005524">
    <property type="term" value="F:ATP binding"/>
    <property type="evidence" value="ECO:0007669"/>
    <property type="project" value="UniProtKB-KW"/>
</dbReference>
<dbReference type="GO" id="GO:0016887">
    <property type="term" value="F:ATP hydrolysis activity"/>
    <property type="evidence" value="ECO:0007669"/>
    <property type="project" value="InterPro"/>
</dbReference>